<organism evidence="5 6">
    <name type="scientific">Bradyrhizobium septentrionale</name>
    <dbReference type="NCBI Taxonomy" id="1404411"/>
    <lineage>
        <taxon>Bacteria</taxon>
        <taxon>Pseudomonadati</taxon>
        <taxon>Pseudomonadota</taxon>
        <taxon>Alphaproteobacteria</taxon>
        <taxon>Hyphomicrobiales</taxon>
        <taxon>Nitrobacteraceae</taxon>
        <taxon>Bradyrhizobium</taxon>
    </lineage>
</organism>
<evidence type="ECO:0000259" key="4">
    <source>
        <dbReference type="PROSITE" id="PS51898"/>
    </source>
</evidence>
<dbReference type="InterPro" id="IPR011010">
    <property type="entry name" value="DNA_brk_join_enz"/>
</dbReference>
<gene>
    <name evidence="5" type="ORF">WDK88_44670</name>
</gene>
<name>A0ABZ2PD73_9BRAD</name>
<dbReference type="SUPFAM" id="SSF56349">
    <property type="entry name" value="DNA breaking-rejoining enzymes"/>
    <property type="match status" value="1"/>
</dbReference>
<proteinExistence type="predicted"/>
<evidence type="ECO:0000313" key="5">
    <source>
        <dbReference type="EMBL" id="WXC84723.1"/>
    </source>
</evidence>
<dbReference type="PANTHER" id="PTHR30349">
    <property type="entry name" value="PHAGE INTEGRASE-RELATED"/>
    <property type="match status" value="1"/>
</dbReference>
<dbReference type="EMBL" id="CP147712">
    <property type="protein sequence ID" value="WXC84723.1"/>
    <property type="molecule type" value="Genomic_DNA"/>
</dbReference>
<dbReference type="PANTHER" id="PTHR30349:SF64">
    <property type="entry name" value="PROPHAGE INTEGRASE INTD-RELATED"/>
    <property type="match status" value="1"/>
</dbReference>
<keyword evidence="2" id="KW-0233">DNA recombination</keyword>
<reference evidence="5" key="2">
    <citation type="submission" date="2024-03" db="EMBL/GenBank/DDBJ databases">
        <authorList>
            <person name="Bromfield E.S.P."/>
            <person name="Cloutier S."/>
        </authorList>
    </citation>
    <scope>NUCLEOTIDE SEQUENCE</scope>
    <source>
        <strain evidence="5">5S5</strain>
        <plasmid evidence="5">pBs5S5b</plasmid>
    </source>
</reference>
<evidence type="ECO:0000256" key="2">
    <source>
        <dbReference type="ARBA" id="ARBA00023172"/>
    </source>
</evidence>
<protein>
    <submittedName>
        <fullName evidence="5">Tyrosine-type recombinase/integrase</fullName>
    </submittedName>
</protein>
<accession>A0ABZ2PD73</accession>
<evidence type="ECO:0000256" key="1">
    <source>
        <dbReference type="ARBA" id="ARBA00022908"/>
    </source>
</evidence>
<dbReference type="InterPro" id="IPR013762">
    <property type="entry name" value="Integrase-like_cat_sf"/>
</dbReference>
<geneLocation type="plasmid" evidence="5 6">
    <name>pBs5S5b</name>
</geneLocation>
<evidence type="ECO:0000256" key="3">
    <source>
        <dbReference type="SAM" id="MobiDB-lite"/>
    </source>
</evidence>
<reference evidence="5" key="1">
    <citation type="journal article" date="2021" name="Int. J. Syst. Evol. Microbiol.">
        <title>Bradyrhizobium septentrionale sp. nov. (sv. septentrionale) and Bradyrhizobium quebecense sp. nov. (sv. septentrionale) associated with legumes native to Canada possess rearranged symbiosis genes and numerous insertion sequences.</title>
        <authorList>
            <person name="Bromfield E.S.P."/>
            <person name="Cloutier S."/>
        </authorList>
    </citation>
    <scope>NUCLEOTIDE SEQUENCE</scope>
    <source>
        <strain evidence="5">5S5</strain>
    </source>
</reference>
<dbReference type="Proteomes" id="UP001432046">
    <property type="component" value="Plasmid pBs5S5b"/>
</dbReference>
<dbReference type="InterPro" id="IPR002104">
    <property type="entry name" value="Integrase_catalytic"/>
</dbReference>
<dbReference type="Pfam" id="PF00589">
    <property type="entry name" value="Phage_integrase"/>
    <property type="match status" value="1"/>
</dbReference>
<feature type="domain" description="Tyr recombinase" evidence="4">
    <location>
        <begin position="200"/>
        <end position="387"/>
    </location>
</feature>
<keyword evidence="1" id="KW-0229">DNA integration</keyword>
<dbReference type="RefSeq" id="WP_338835135.1">
    <property type="nucleotide sequence ID" value="NZ_CP147712.1"/>
</dbReference>
<dbReference type="PROSITE" id="PS51898">
    <property type="entry name" value="TYR_RECOMBINASE"/>
    <property type="match status" value="1"/>
</dbReference>
<feature type="compositionally biased region" description="Basic residues" evidence="3">
    <location>
        <begin position="142"/>
        <end position="152"/>
    </location>
</feature>
<evidence type="ECO:0000313" key="6">
    <source>
        <dbReference type="Proteomes" id="UP001432046"/>
    </source>
</evidence>
<keyword evidence="5" id="KW-0614">Plasmid</keyword>
<feature type="region of interest" description="Disordered" evidence="3">
    <location>
        <begin position="137"/>
        <end position="160"/>
    </location>
</feature>
<keyword evidence="6" id="KW-1185">Reference proteome</keyword>
<dbReference type="Gene3D" id="1.10.443.10">
    <property type="entry name" value="Intergrase catalytic core"/>
    <property type="match status" value="1"/>
</dbReference>
<sequence>MNAINHTDFGATTALNLVLRGRFYHYDIMVDGRRARGSTKCVDIAEAAIVVERIKSRMLREAAERREAGAPVDATFDAIADACWKSIKATLRTSGERPSMRARRREFLRVVMAFGPQTMGSQMDYHRFVEVRDRLLNDPAPARKRGRPRKSGGKGMTPKSVGNLMKTAMRILNFGATRLGLTLPDRPQPPYADLIPTVTPRSRYLREGSEERRLLALLDPDLADVIRFALETGLRWNELAGLQWDDVDGVEESVTVYLKGKGHDPIPHTVFLSETALTILDHRRAQTQSQHVFTTKAEAETHCDDIVYPAGAQVPWTYNRMHRQFAPALRKAGIQDFGFHDLRRTAARRLWLDSNIEVAAAFLGHKDTKTTLAYLGLTPSDVHAAQRQRALQQARRQAEIRKAIDDGPAGAGAR</sequence>
<dbReference type="InterPro" id="IPR050090">
    <property type="entry name" value="Tyrosine_recombinase_XerCD"/>
</dbReference>